<dbReference type="Proteomes" id="UP000274131">
    <property type="component" value="Unassembled WGS sequence"/>
</dbReference>
<dbReference type="GO" id="GO:0072686">
    <property type="term" value="C:mitotic spindle"/>
    <property type="evidence" value="ECO:0007669"/>
    <property type="project" value="TreeGrafter"/>
</dbReference>
<reference evidence="5" key="1">
    <citation type="submission" date="2016-04" db="UniProtKB">
        <authorList>
            <consortium name="WormBaseParasite"/>
        </authorList>
    </citation>
    <scope>IDENTIFICATION</scope>
</reference>
<evidence type="ECO:0000256" key="1">
    <source>
        <dbReference type="PROSITE-ProRule" id="PRU00221"/>
    </source>
</evidence>
<dbReference type="Pfam" id="PF00400">
    <property type="entry name" value="WD40"/>
    <property type="match status" value="5"/>
</dbReference>
<sequence length="1953" mass="214470">MDEYLLAKLEKVLGCTAISRSSLSVDENKGIIAYPAGSTVVLHNPKTNAQAHLIGTTRNSITCLAFSKCGRFLVTGEYGHEPKVRVWEIYDQAGQFYPSKVAELKLHKFGIVCVRFTPDGERVISVGNEYDKAIAISNWRKLCTVSENRLTSKVNALDISEQGNYYVTVGVRHVKFWYVTEKTAGSGTTPLQGRSAILAEQRNNTFVDVCCASNNRTFSITETNLLLEFRDKKLTGTYDLHGEMPRSLVLGGNEIFIGFNNGTIRCLDVDTMAHKFSYCKPHYLKCDVSKGTRNEVFLPGSHPPGCRYPDVRALCYNKSIGVLTAIYSDRSIYSWQRLENGNGLTKLSSQLFHVGAIYGLEVYPTAFSWLPAGSFISVGADNTVRIWNIDQRTKHFQSDARLPPMQTNVFSEELKKVIYLSDSANSLVENPESQFFVILCAAYATVFYQVLNASLADASTGIKALRLSPDGRHLAVGGKDGNVYVFDLTIEDIPQIVAHEAHENEVMCLEYSDQSSARYLLASGGRDRLVHLFDPVNNYIPLATVDDHTSALNSIIFHSSADGLELITCATDRLMVIRRLVESTISSPFGLNNVTMLGPHIFAACQDRQLRSYSLQGKLVRQVKGGISEEGQLTKVKLDPSGTFAATVSTDRSVYIVDALSGECAAVLLGQSDAVTDVAFTLDCRRLIVVSYSGCIFVWRLSNLLSSKMGTKLKKATSTAVQRPTSVDKTNDRSETPDSLIGSGSDGASEDIPGVPRYKLKDSESEFGSLTSLKIADEDDDSCIGQKPAKVVLNQADISSIDADRFGAQSVITVYLHTQVLEGQQCHGRLPNSRMTFSATSLTGHMSVFRGNSGFELRRVSTEVVRRSSSALNVHNSQWDVSSSANDDEGASGAGDCSSVIPSHALNQPNTSTMYVASRSMSNLRPGGTFVSTVGSPRRIRRKWDLADEGTSEYAAPVNFTQKPADMGSAFVSCTPNSSSHSLPPPTQTPLVQQSQDFMNVTAPSTLQGTGPIQLSSDTKLQPFLNKRLMAVNSGQNNSYLAASKQIDDAFQDPLPALSSPESNFDRSSSSRCSLTKRYMNSSASNDEPRSIRTPSSITARRATMNTQYPYSSETSSGILRRRSEIHSGNPRLYQQNGVLDASSDDSKSIRRARTMHRLKQRRLTIGAAEASSGEAKDEDYMLSDLYLRSRSQSPSHLALNALAEGTSEQRRRMDSDVSLSSSLASSRVLPSGNRKNLRSAEVTNKLNEMRDHLRKSHENLAGAVPSEASLPPPSAIMSRSRSIGNLRLSASALKNGQRPDLLGSRIGTGSLLEGGDFCEAGRRGIDSQTPLSSRSRFMARSVGSLHSHDSAESGSGESGTIRSVNLNSSSRLAQTMENLKKASCSSELYCFGNFSNPDLTQYSLYETVAADENSNTAPFSNIPPRFKQQGKGAVQKRVFLFEVERYQPRNRMSRDTTSGESDSNASDVNSSVVNGGNAVNMQSVPKRYFNPLSETNRCASSVETPLRFSSIQNTKRIFEPQRHNSSGTPRRVPNYLAQKFSANGPNKSDVGPEECLRLSKASLETTSLREFSGKTCESTRRNEAVGEIGGEKKILLLGQVCGFRDNLVDDLLPSNTCLMCESIPSYTRRTVKFADAPPEIVQFSYSRPRWAIPLASSASTSSISALKKALDDERQKSCMNTSSRPTALRRSVKLSIEAAQNWSLNRKKMLAENDGSGSAPRKDALKKRKALVVTGRNEVLEDERRPNHHNSQFLKMLSKSCDSLALLNVGGYTKCGISSRVIGGDELLATSATPPRLKNKLIKDAAYELMLKRTFARAKLRTVSRPLYFGTFCPKAASPECADSRWISEKFDFNETYENGSFEAKSDDDLEMARHIAECLEQFNTSLDKVLQARQLLESTQDLPPDDKDRMLRVLNQAIKTGRKRLEVGNEHNDSIESYNTSSNNVSTHRSR</sequence>
<feature type="compositionally biased region" description="Low complexity" evidence="2">
    <location>
        <begin position="1462"/>
        <end position="1478"/>
    </location>
</feature>
<feature type="compositionally biased region" description="Polar residues" evidence="2">
    <location>
        <begin position="1093"/>
        <end position="1118"/>
    </location>
</feature>
<feature type="compositionally biased region" description="Low complexity" evidence="2">
    <location>
        <begin position="1217"/>
        <end position="1232"/>
    </location>
</feature>
<dbReference type="InterPro" id="IPR036322">
    <property type="entry name" value="WD40_repeat_dom_sf"/>
</dbReference>
<feature type="region of interest" description="Disordered" evidence="2">
    <location>
        <begin position="880"/>
        <end position="905"/>
    </location>
</feature>
<evidence type="ECO:0000313" key="5">
    <source>
        <dbReference type="WBParaSite" id="EVEC_0000382201-mRNA-1"/>
    </source>
</evidence>
<feature type="region of interest" description="Disordered" evidence="2">
    <location>
        <begin position="1052"/>
        <end position="1148"/>
    </location>
</feature>
<dbReference type="SUPFAM" id="SSF50978">
    <property type="entry name" value="WD40 repeat-like"/>
    <property type="match status" value="2"/>
</dbReference>
<proteinExistence type="predicted"/>
<evidence type="ECO:0000313" key="4">
    <source>
        <dbReference type="Proteomes" id="UP000274131"/>
    </source>
</evidence>
<reference evidence="3 4" key="2">
    <citation type="submission" date="2018-10" db="EMBL/GenBank/DDBJ databases">
        <authorList>
            <consortium name="Pathogen Informatics"/>
        </authorList>
    </citation>
    <scope>NUCLEOTIDE SEQUENCE [LARGE SCALE GENOMIC DNA]</scope>
</reference>
<dbReference type="GO" id="GO:0007099">
    <property type="term" value="P:centriole replication"/>
    <property type="evidence" value="ECO:0007669"/>
    <property type="project" value="TreeGrafter"/>
</dbReference>
<evidence type="ECO:0000313" key="3">
    <source>
        <dbReference type="EMBL" id="VDD88387.1"/>
    </source>
</evidence>
<dbReference type="InterPro" id="IPR001680">
    <property type="entry name" value="WD40_rpt"/>
</dbReference>
<dbReference type="PANTHER" id="PTHR45589:SF1">
    <property type="entry name" value="WD REPEAT DOMAIN 62, ISOFORM G"/>
    <property type="match status" value="1"/>
</dbReference>
<dbReference type="WBParaSite" id="EVEC_0000382201-mRNA-1">
    <property type="protein sequence ID" value="EVEC_0000382201-mRNA-1"/>
    <property type="gene ID" value="EVEC_0000382201"/>
</dbReference>
<dbReference type="EMBL" id="UXUI01007616">
    <property type="protein sequence ID" value="VDD88387.1"/>
    <property type="molecule type" value="Genomic_DNA"/>
</dbReference>
<protein>
    <submittedName>
        <fullName evidence="5">WD_REPEATS_REGION domain-containing protein</fullName>
    </submittedName>
</protein>
<feature type="region of interest" description="Disordered" evidence="2">
    <location>
        <begin position="1926"/>
        <end position="1953"/>
    </location>
</feature>
<dbReference type="SMART" id="SM00320">
    <property type="entry name" value="WD40"/>
    <property type="match status" value="11"/>
</dbReference>
<evidence type="ECO:0000256" key="2">
    <source>
        <dbReference type="SAM" id="MobiDB-lite"/>
    </source>
</evidence>
<name>A0A158QA12_ENTVE</name>
<dbReference type="InterPro" id="IPR015943">
    <property type="entry name" value="WD40/YVTN_repeat-like_dom_sf"/>
</dbReference>
<feature type="compositionally biased region" description="Low complexity" evidence="2">
    <location>
        <begin position="1059"/>
        <end position="1079"/>
    </location>
</feature>
<gene>
    <name evidence="3" type="ORF">EVEC_LOCUS3530</name>
</gene>
<feature type="region of interest" description="Disordered" evidence="2">
    <location>
        <begin position="1324"/>
        <end position="1364"/>
    </location>
</feature>
<keyword evidence="4" id="KW-1185">Reference proteome</keyword>
<dbReference type="OrthoDB" id="6154712at2759"/>
<feature type="repeat" description="WD" evidence="1">
    <location>
        <begin position="455"/>
        <end position="488"/>
    </location>
</feature>
<feature type="region of interest" description="Disordered" evidence="2">
    <location>
        <begin position="1204"/>
        <end position="1242"/>
    </location>
</feature>
<dbReference type="PANTHER" id="PTHR45589">
    <property type="entry name" value="WD REPEAT DOMAIN 62, ISOFORM G"/>
    <property type="match status" value="1"/>
</dbReference>
<dbReference type="Gene3D" id="2.130.10.10">
    <property type="entry name" value="YVTN repeat-like/Quinoprotein amine dehydrogenase"/>
    <property type="match status" value="3"/>
</dbReference>
<dbReference type="InterPro" id="IPR052779">
    <property type="entry name" value="WDR62"/>
</dbReference>
<feature type="compositionally biased region" description="Polar residues" evidence="2">
    <location>
        <begin position="1353"/>
        <end position="1364"/>
    </location>
</feature>
<feature type="region of interest" description="Disordered" evidence="2">
    <location>
        <begin position="716"/>
        <end position="756"/>
    </location>
</feature>
<feature type="compositionally biased region" description="Polar residues" evidence="2">
    <location>
        <begin position="716"/>
        <end position="728"/>
    </location>
</feature>
<organism evidence="5">
    <name type="scientific">Enterobius vermicularis</name>
    <name type="common">Human pinworm</name>
    <dbReference type="NCBI Taxonomy" id="51028"/>
    <lineage>
        <taxon>Eukaryota</taxon>
        <taxon>Metazoa</taxon>
        <taxon>Ecdysozoa</taxon>
        <taxon>Nematoda</taxon>
        <taxon>Chromadorea</taxon>
        <taxon>Rhabditida</taxon>
        <taxon>Spirurina</taxon>
        <taxon>Oxyuridomorpha</taxon>
        <taxon>Oxyuroidea</taxon>
        <taxon>Oxyuridae</taxon>
        <taxon>Enterobius</taxon>
    </lineage>
</organism>
<feature type="compositionally biased region" description="Basic and acidic residues" evidence="2">
    <location>
        <begin position="1926"/>
        <end position="1936"/>
    </location>
</feature>
<dbReference type="PROSITE" id="PS50082">
    <property type="entry name" value="WD_REPEATS_2"/>
    <property type="match status" value="1"/>
</dbReference>
<feature type="compositionally biased region" description="Polar residues" evidence="2">
    <location>
        <begin position="1327"/>
        <end position="1336"/>
    </location>
</feature>
<keyword evidence="1" id="KW-0853">WD repeat</keyword>
<accession>A0A158QA12</accession>
<feature type="region of interest" description="Disordered" evidence="2">
    <location>
        <begin position="1450"/>
        <end position="1478"/>
    </location>
</feature>
<feature type="compositionally biased region" description="Polar residues" evidence="2">
    <location>
        <begin position="1937"/>
        <end position="1953"/>
    </location>
</feature>
<dbReference type="STRING" id="51028.A0A158QA12"/>